<organism evidence="1 2">
    <name type="scientific">Hymenobacter koreensis</name>
    <dbReference type="NCBI Taxonomy" id="1084523"/>
    <lineage>
        <taxon>Bacteria</taxon>
        <taxon>Pseudomonadati</taxon>
        <taxon>Bacteroidota</taxon>
        <taxon>Cytophagia</taxon>
        <taxon>Cytophagales</taxon>
        <taxon>Hymenobacteraceae</taxon>
        <taxon>Hymenobacter</taxon>
    </lineage>
</organism>
<name>A0ABP8JKU7_9BACT</name>
<gene>
    <name evidence="1" type="ORF">GCM10023186_42300</name>
</gene>
<reference evidence="2" key="1">
    <citation type="journal article" date="2019" name="Int. J. Syst. Evol. Microbiol.">
        <title>The Global Catalogue of Microorganisms (GCM) 10K type strain sequencing project: providing services to taxonomists for standard genome sequencing and annotation.</title>
        <authorList>
            <consortium name="The Broad Institute Genomics Platform"/>
            <consortium name="The Broad Institute Genome Sequencing Center for Infectious Disease"/>
            <person name="Wu L."/>
            <person name="Ma J."/>
        </authorList>
    </citation>
    <scope>NUCLEOTIDE SEQUENCE [LARGE SCALE GENOMIC DNA]</scope>
    <source>
        <strain evidence="2">JCM 17924</strain>
    </source>
</reference>
<keyword evidence="2" id="KW-1185">Reference proteome</keyword>
<dbReference type="Proteomes" id="UP001500454">
    <property type="component" value="Unassembled WGS sequence"/>
</dbReference>
<comment type="caution">
    <text evidence="1">The sequence shown here is derived from an EMBL/GenBank/DDBJ whole genome shotgun (WGS) entry which is preliminary data.</text>
</comment>
<dbReference type="EMBL" id="BAABHA010000015">
    <property type="protein sequence ID" value="GAA4392153.1"/>
    <property type="molecule type" value="Genomic_DNA"/>
</dbReference>
<accession>A0ABP8JKU7</accession>
<evidence type="ECO:0000313" key="2">
    <source>
        <dbReference type="Proteomes" id="UP001500454"/>
    </source>
</evidence>
<proteinExistence type="predicted"/>
<protein>
    <submittedName>
        <fullName evidence="1">Uncharacterized protein</fullName>
    </submittedName>
</protein>
<evidence type="ECO:0000313" key="1">
    <source>
        <dbReference type="EMBL" id="GAA4392153.1"/>
    </source>
</evidence>
<sequence length="71" mass="7815">MTANQQLYDYDAAGYRLAGAEQMFIHLFCSGVAPLSDQQRANALVLINELHEKQRAAWKALAPVTRPAQAA</sequence>
<dbReference type="RefSeq" id="WP_345227496.1">
    <property type="nucleotide sequence ID" value="NZ_BAABHA010000015.1"/>
</dbReference>